<evidence type="ECO:0000256" key="5">
    <source>
        <dbReference type="ARBA" id="ARBA00022989"/>
    </source>
</evidence>
<feature type="transmembrane region" description="Helical" evidence="7">
    <location>
        <begin position="256"/>
        <end position="277"/>
    </location>
</feature>
<feature type="domain" description="ABC transmembrane type-1" evidence="8">
    <location>
        <begin position="86"/>
        <end position="277"/>
    </location>
</feature>
<dbReference type="Pfam" id="PF00528">
    <property type="entry name" value="BPD_transp_1"/>
    <property type="match status" value="1"/>
</dbReference>
<dbReference type="InterPro" id="IPR000515">
    <property type="entry name" value="MetI-like"/>
</dbReference>
<evidence type="ECO:0000256" key="1">
    <source>
        <dbReference type="ARBA" id="ARBA00004651"/>
    </source>
</evidence>
<keyword evidence="2 7" id="KW-0813">Transport</keyword>
<comment type="caution">
    <text evidence="9">The sequence shown here is derived from an EMBL/GenBank/DDBJ whole genome shotgun (WGS) entry which is preliminary data.</text>
</comment>
<keyword evidence="4 7" id="KW-0812">Transmembrane</keyword>
<feature type="transmembrane region" description="Helical" evidence="7">
    <location>
        <begin position="26"/>
        <end position="51"/>
    </location>
</feature>
<evidence type="ECO:0000256" key="3">
    <source>
        <dbReference type="ARBA" id="ARBA00022475"/>
    </source>
</evidence>
<evidence type="ECO:0000259" key="8">
    <source>
        <dbReference type="PROSITE" id="PS50928"/>
    </source>
</evidence>
<accession>A0ABV7WZI1</accession>
<dbReference type="Gene3D" id="1.10.3720.10">
    <property type="entry name" value="MetI-like"/>
    <property type="match status" value="1"/>
</dbReference>
<dbReference type="PROSITE" id="PS50928">
    <property type="entry name" value="ABC_TM1"/>
    <property type="match status" value="1"/>
</dbReference>
<dbReference type="CDD" id="cd06261">
    <property type="entry name" value="TM_PBP2"/>
    <property type="match status" value="1"/>
</dbReference>
<dbReference type="EMBL" id="JBHRYD010000005">
    <property type="protein sequence ID" value="MFC3704727.1"/>
    <property type="molecule type" value="Genomic_DNA"/>
</dbReference>
<feature type="transmembrane region" description="Helical" evidence="7">
    <location>
        <begin position="154"/>
        <end position="173"/>
    </location>
</feature>
<sequence>MTDIAAPIDAATGPSGGRKEAFSTKVYLYTSLILVTAIVIVPLITTALGGFKTLGELRGNPFGLPSVWQWENYGGILFSQRYWLQMGNSLLIAALTVFLTLSLSAMAAFTFAHVKFFGSGFLLNYFLIGLMFPAATAILPLFIRIRDLGLLDTYWGVVLPQAAFGLGMSILLFRNFFRNLPSELFDAAFVDGAGYMRFFWSITLPLSRPIIATVGIISFVGSWNSYILPLILLNSESKYPWPLGIMVYRGEFSTDWQLILAFITLTILPTVIVFFAAQKHIIAGLTAGAVK</sequence>
<keyword evidence="6 7" id="KW-0472">Membrane</keyword>
<evidence type="ECO:0000313" key="10">
    <source>
        <dbReference type="Proteomes" id="UP001595613"/>
    </source>
</evidence>
<name>A0ABV7WZI1_9HYPH</name>
<dbReference type="PANTHER" id="PTHR43744:SF12">
    <property type="entry name" value="ABC TRANSPORTER PERMEASE PROTEIN MG189-RELATED"/>
    <property type="match status" value="1"/>
</dbReference>
<dbReference type="PANTHER" id="PTHR43744">
    <property type="entry name" value="ABC TRANSPORTER PERMEASE PROTEIN MG189-RELATED-RELATED"/>
    <property type="match status" value="1"/>
</dbReference>
<gene>
    <name evidence="9" type="ORF">ACFOOL_08140</name>
</gene>
<evidence type="ECO:0000256" key="2">
    <source>
        <dbReference type="ARBA" id="ARBA00022448"/>
    </source>
</evidence>
<comment type="subcellular location">
    <subcellularLocation>
        <location evidence="1 7">Cell membrane</location>
        <topology evidence="1 7">Multi-pass membrane protein</topology>
    </subcellularLocation>
</comment>
<comment type="similarity">
    <text evidence="7">Belongs to the binding-protein-dependent transport system permease family.</text>
</comment>
<evidence type="ECO:0000256" key="7">
    <source>
        <dbReference type="RuleBase" id="RU363032"/>
    </source>
</evidence>
<dbReference type="RefSeq" id="WP_380096459.1">
    <property type="nucleotide sequence ID" value="NZ_JBHRYD010000005.1"/>
</dbReference>
<feature type="transmembrane region" description="Helical" evidence="7">
    <location>
        <begin position="90"/>
        <end position="114"/>
    </location>
</feature>
<evidence type="ECO:0000313" key="9">
    <source>
        <dbReference type="EMBL" id="MFC3704727.1"/>
    </source>
</evidence>
<organism evidence="9 10">
    <name type="scientific">Devosia honganensis</name>
    <dbReference type="NCBI Taxonomy" id="1610527"/>
    <lineage>
        <taxon>Bacteria</taxon>
        <taxon>Pseudomonadati</taxon>
        <taxon>Pseudomonadota</taxon>
        <taxon>Alphaproteobacteria</taxon>
        <taxon>Hyphomicrobiales</taxon>
        <taxon>Devosiaceae</taxon>
        <taxon>Devosia</taxon>
    </lineage>
</organism>
<evidence type="ECO:0000256" key="6">
    <source>
        <dbReference type="ARBA" id="ARBA00023136"/>
    </source>
</evidence>
<keyword evidence="10" id="KW-1185">Reference proteome</keyword>
<dbReference type="Proteomes" id="UP001595613">
    <property type="component" value="Unassembled WGS sequence"/>
</dbReference>
<dbReference type="SUPFAM" id="SSF161098">
    <property type="entry name" value="MetI-like"/>
    <property type="match status" value="1"/>
</dbReference>
<reference evidence="10" key="1">
    <citation type="journal article" date="2019" name="Int. J. Syst. Evol. Microbiol.">
        <title>The Global Catalogue of Microorganisms (GCM) 10K type strain sequencing project: providing services to taxonomists for standard genome sequencing and annotation.</title>
        <authorList>
            <consortium name="The Broad Institute Genomics Platform"/>
            <consortium name="The Broad Institute Genome Sequencing Center for Infectious Disease"/>
            <person name="Wu L."/>
            <person name="Ma J."/>
        </authorList>
    </citation>
    <scope>NUCLEOTIDE SEQUENCE [LARGE SCALE GENOMIC DNA]</scope>
    <source>
        <strain evidence="10">KCTC 42281</strain>
    </source>
</reference>
<protein>
    <submittedName>
        <fullName evidence="9">Carbohydrate ABC transporter permease</fullName>
    </submittedName>
</protein>
<evidence type="ECO:0000256" key="4">
    <source>
        <dbReference type="ARBA" id="ARBA00022692"/>
    </source>
</evidence>
<feature type="transmembrane region" description="Helical" evidence="7">
    <location>
        <begin position="121"/>
        <end position="142"/>
    </location>
</feature>
<keyword evidence="3" id="KW-1003">Cell membrane</keyword>
<keyword evidence="5 7" id="KW-1133">Transmembrane helix</keyword>
<dbReference type="InterPro" id="IPR035906">
    <property type="entry name" value="MetI-like_sf"/>
</dbReference>
<proteinExistence type="inferred from homology"/>